<reference evidence="2 3" key="1">
    <citation type="submission" date="2018-07" db="EMBL/GenBank/DDBJ databases">
        <title>Genome sequences of six Lactobacillus spp. isolated from bumble bee guts.</title>
        <authorList>
            <person name="Motta E.V.S."/>
            <person name="Moran N.A."/>
        </authorList>
    </citation>
    <scope>NUCLEOTIDE SEQUENCE [LARGE SCALE GENOMIC DNA]</scope>
    <source>
        <strain evidence="2 3">OCC3</strain>
    </source>
</reference>
<dbReference type="EMBL" id="QOCV01000001">
    <property type="protein sequence ID" value="RHW55301.1"/>
    <property type="molecule type" value="Genomic_DNA"/>
</dbReference>
<feature type="transmembrane region" description="Helical" evidence="1">
    <location>
        <begin position="49"/>
        <end position="66"/>
    </location>
</feature>
<dbReference type="AlphaFoldDB" id="A0A396SZV7"/>
<evidence type="ECO:0000313" key="3">
    <source>
        <dbReference type="Proteomes" id="UP000265862"/>
    </source>
</evidence>
<dbReference type="RefSeq" id="WP_118897399.1">
    <property type="nucleotide sequence ID" value="NZ_QOCV01000001.1"/>
</dbReference>
<name>A0A396SZV7_9LACO</name>
<keyword evidence="1" id="KW-0812">Transmembrane</keyword>
<organism evidence="2 3">
    <name type="scientific">Lactobacillus bombicola</name>
    <dbReference type="NCBI Taxonomy" id="1505723"/>
    <lineage>
        <taxon>Bacteria</taxon>
        <taxon>Bacillati</taxon>
        <taxon>Bacillota</taxon>
        <taxon>Bacilli</taxon>
        <taxon>Lactobacillales</taxon>
        <taxon>Lactobacillaceae</taxon>
        <taxon>Lactobacillus</taxon>
    </lineage>
</organism>
<accession>A0A396SZV7</accession>
<evidence type="ECO:0000313" key="2">
    <source>
        <dbReference type="EMBL" id="RHW55301.1"/>
    </source>
</evidence>
<sequence length="79" mass="9517">MFKVLENEVFKTKRTIIRPIMVLFPLLVMVFIILFFNSTGYVLESTINQWSLFWLNLYLALIIGLIDRYEKIVRNIKQF</sequence>
<protein>
    <submittedName>
        <fullName evidence="2">Uncharacterized protein</fullName>
    </submittedName>
</protein>
<evidence type="ECO:0000256" key="1">
    <source>
        <dbReference type="SAM" id="Phobius"/>
    </source>
</evidence>
<comment type="caution">
    <text evidence="2">The sequence shown here is derived from an EMBL/GenBank/DDBJ whole genome shotgun (WGS) entry which is preliminary data.</text>
</comment>
<dbReference type="Proteomes" id="UP000265862">
    <property type="component" value="Unassembled WGS sequence"/>
</dbReference>
<feature type="transmembrane region" description="Helical" evidence="1">
    <location>
        <begin position="20"/>
        <end position="43"/>
    </location>
</feature>
<keyword evidence="1" id="KW-1133">Transmembrane helix</keyword>
<gene>
    <name evidence="2" type="ORF">DS835_00085</name>
</gene>
<proteinExistence type="predicted"/>
<keyword evidence="1" id="KW-0472">Membrane</keyword>